<evidence type="ECO:0000313" key="2">
    <source>
        <dbReference type="EMBL" id="KAK1838554.1"/>
    </source>
</evidence>
<dbReference type="EMBL" id="JAQOWY010000808">
    <property type="protein sequence ID" value="KAK1838554.1"/>
    <property type="molecule type" value="Genomic_DNA"/>
</dbReference>
<evidence type="ECO:0000313" key="3">
    <source>
        <dbReference type="Proteomes" id="UP001243330"/>
    </source>
</evidence>
<evidence type="ECO:0000256" key="1">
    <source>
        <dbReference type="SAM" id="SignalP"/>
    </source>
</evidence>
<sequence length="242" mass="26353">MYLEVLLVPSFSLSTVHATFRPPQPHPQSTAAFTLVNLCSTLALNNKLRNESWILPKLIEPDGRRVHCTAASGNFVNPRPLPYASPVPLIVDIENDECLTKRPATPLPILEGSPAVLPRLPRLAVRPKIASSGNLGNGRRSWDALWDHRTVSGGPRRRVSLRCCIRHHDEPPGGSPWSRSFLGRREAGIDLEITISGDSQPFHLVIGWGIGKCGEKHAACCGNRHPAGLQVETVGSASLRVS</sequence>
<accession>A0AAD9A008</accession>
<reference evidence="2" key="1">
    <citation type="submission" date="2023-01" db="EMBL/GenBank/DDBJ databases">
        <title>Colletotrichum chrysophilum M932 genome sequence.</title>
        <authorList>
            <person name="Baroncelli R."/>
        </authorList>
    </citation>
    <scope>NUCLEOTIDE SEQUENCE</scope>
    <source>
        <strain evidence="2">M932</strain>
    </source>
</reference>
<feature type="signal peptide" evidence="1">
    <location>
        <begin position="1"/>
        <end position="18"/>
    </location>
</feature>
<dbReference type="AlphaFoldDB" id="A0AAD9A008"/>
<keyword evidence="1" id="KW-0732">Signal</keyword>
<keyword evidence="3" id="KW-1185">Reference proteome</keyword>
<protein>
    <submittedName>
        <fullName evidence="2">Uncharacterized protein</fullName>
    </submittedName>
</protein>
<proteinExistence type="predicted"/>
<comment type="caution">
    <text evidence="2">The sequence shown here is derived from an EMBL/GenBank/DDBJ whole genome shotgun (WGS) entry which is preliminary data.</text>
</comment>
<dbReference type="Proteomes" id="UP001243330">
    <property type="component" value="Unassembled WGS sequence"/>
</dbReference>
<gene>
    <name evidence="2" type="ORF">CCHR01_18826</name>
</gene>
<name>A0AAD9A008_9PEZI</name>
<organism evidence="2 3">
    <name type="scientific">Colletotrichum chrysophilum</name>
    <dbReference type="NCBI Taxonomy" id="1836956"/>
    <lineage>
        <taxon>Eukaryota</taxon>
        <taxon>Fungi</taxon>
        <taxon>Dikarya</taxon>
        <taxon>Ascomycota</taxon>
        <taxon>Pezizomycotina</taxon>
        <taxon>Sordariomycetes</taxon>
        <taxon>Hypocreomycetidae</taxon>
        <taxon>Glomerellales</taxon>
        <taxon>Glomerellaceae</taxon>
        <taxon>Colletotrichum</taxon>
        <taxon>Colletotrichum gloeosporioides species complex</taxon>
    </lineage>
</organism>
<feature type="chain" id="PRO_5042199826" evidence="1">
    <location>
        <begin position="19"/>
        <end position="242"/>
    </location>
</feature>